<feature type="transmembrane region" description="Helical" evidence="1">
    <location>
        <begin position="394"/>
        <end position="418"/>
    </location>
</feature>
<comment type="caution">
    <text evidence="3">The sequence shown here is derived from an EMBL/GenBank/DDBJ whole genome shotgun (WGS) entry which is preliminary data.</text>
</comment>
<dbReference type="EMBL" id="JARBHB010000004">
    <property type="protein sequence ID" value="KAJ8886689.1"/>
    <property type="molecule type" value="Genomic_DNA"/>
</dbReference>
<dbReference type="InterPro" id="IPR004875">
    <property type="entry name" value="DDE_SF_endonuclease_dom"/>
</dbReference>
<dbReference type="PANTHER" id="PTHR10217:SF548">
    <property type="entry name" value="GH12235P"/>
    <property type="match status" value="1"/>
</dbReference>
<sequence>MRERKTQRQSWDLQSIQAAVDAVRSREPEALSLAHARGINKADVTKFFEIFENLLNENNLFGDPARIHNVDETGLQLNNRPEKNFCITGKQNVISVSAKGRGETVTVLACISATEVPEQFVTHKPKGKKASFLVLDGHSTHVSDPDILQLTVDNNIIMISIPLYTSHYIQPLYRSFFRYLKMPYYGACNSWIKQNPTRSITNLQFGMLLSQAWRKACSVENGVRGFRACGLVPFNRGAIPESAFSPSECFQMTETETPGERSHCLFQPTHAEPVLGTSGLSDCGVSSQTKMRLSCSSSDSSHADSFSEDLHSKIDINSLLQQLCPTLRIPQKKKSSRCQKATILTSPEHINKMKEKKDINTVLSLGADVLPEYKLQSPRIHKWTILHYSPFKAVWDWIILLLVIYTAIFTPYVAAFLLNEPNATKRSKKYGDDPIVIIDLIGTYVR</sequence>
<dbReference type="InterPro" id="IPR050818">
    <property type="entry name" value="KCNH_animal-type"/>
</dbReference>
<gene>
    <name evidence="3" type="ORF">PR048_012901</name>
</gene>
<keyword evidence="1" id="KW-1133">Transmembrane helix</keyword>
<accession>A0ABQ9HRG5</accession>
<dbReference type="PANTHER" id="PTHR10217">
    <property type="entry name" value="VOLTAGE AND LIGAND GATED POTASSIUM CHANNEL"/>
    <property type="match status" value="1"/>
</dbReference>
<dbReference type="Pfam" id="PF03184">
    <property type="entry name" value="DDE_1"/>
    <property type="match status" value="1"/>
</dbReference>
<evidence type="ECO:0000256" key="1">
    <source>
        <dbReference type="SAM" id="Phobius"/>
    </source>
</evidence>
<organism evidence="3 4">
    <name type="scientific">Dryococelus australis</name>
    <dbReference type="NCBI Taxonomy" id="614101"/>
    <lineage>
        <taxon>Eukaryota</taxon>
        <taxon>Metazoa</taxon>
        <taxon>Ecdysozoa</taxon>
        <taxon>Arthropoda</taxon>
        <taxon>Hexapoda</taxon>
        <taxon>Insecta</taxon>
        <taxon>Pterygota</taxon>
        <taxon>Neoptera</taxon>
        <taxon>Polyneoptera</taxon>
        <taxon>Phasmatodea</taxon>
        <taxon>Verophasmatodea</taxon>
        <taxon>Anareolatae</taxon>
        <taxon>Phasmatidae</taxon>
        <taxon>Eurycanthinae</taxon>
        <taxon>Dryococelus</taxon>
    </lineage>
</organism>
<feature type="domain" description="DDE-1" evidence="2">
    <location>
        <begin position="126"/>
        <end position="200"/>
    </location>
</feature>
<keyword evidence="4" id="KW-1185">Reference proteome</keyword>
<evidence type="ECO:0000259" key="2">
    <source>
        <dbReference type="Pfam" id="PF03184"/>
    </source>
</evidence>
<keyword evidence="1" id="KW-0812">Transmembrane</keyword>
<protein>
    <recommendedName>
        <fullName evidence="2">DDE-1 domain-containing protein</fullName>
    </recommendedName>
</protein>
<evidence type="ECO:0000313" key="4">
    <source>
        <dbReference type="Proteomes" id="UP001159363"/>
    </source>
</evidence>
<name>A0ABQ9HRG5_9NEOP</name>
<dbReference type="Proteomes" id="UP001159363">
    <property type="component" value="Chromosome X"/>
</dbReference>
<proteinExistence type="predicted"/>
<evidence type="ECO:0000313" key="3">
    <source>
        <dbReference type="EMBL" id="KAJ8886689.1"/>
    </source>
</evidence>
<reference evidence="3 4" key="1">
    <citation type="submission" date="2023-02" db="EMBL/GenBank/DDBJ databases">
        <title>LHISI_Scaffold_Assembly.</title>
        <authorList>
            <person name="Stuart O.P."/>
            <person name="Cleave R."/>
            <person name="Magrath M.J.L."/>
            <person name="Mikheyev A.S."/>
        </authorList>
    </citation>
    <scope>NUCLEOTIDE SEQUENCE [LARGE SCALE GENOMIC DNA]</scope>
    <source>
        <strain evidence="3">Daus_M_001</strain>
        <tissue evidence="3">Leg muscle</tissue>
    </source>
</reference>
<keyword evidence="1" id="KW-0472">Membrane</keyword>